<dbReference type="Pfam" id="PF07690">
    <property type="entry name" value="MFS_1"/>
    <property type="match status" value="1"/>
</dbReference>
<accession>A0A1E3J6P9</accession>
<proteinExistence type="predicted"/>
<dbReference type="Proteomes" id="UP000094819">
    <property type="component" value="Unassembled WGS sequence"/>
</dbReference>
<dbReference type="OrthoDB" id="1935484at2759"/>
<dbReference type="PANTHER" id="PTHR43791:SF65">
    <property type="entry name" value="MAJOR FACILITATOR SUPERFAMILY (MFS) PROFILE DOMAIN-CONTAINING PROTEIN-RELATED"/>
    <property type="match status" value="1"/>
</dbReference>
<sequence>MASDGVLRPSPPSPARGFHVTNNTPGEKPASLLTQHHPQVISDRVVAPVVAIVTVNGPLATDQALSSPDSKRADDKESFYGENVGAFEVASQVELNYRFYEPPDTYEGKKRWDPKAEWTEEEETKLSRKLDWKVMSFACLCFLALQLDRGNLGNAVSDDMLSDVGMTTANYNIGNTIFSLCFLFAELPSQMISKKLGSDVWIPIQMISWSAVAMGQMGIKGPQSFYATRALLGLIEGGKATLASRAPVTTLILYLSSAATELTIRLSYFWCALTMTNIISGFLAAGLLQMRGAFPSSHWLFVIEGTITFLVGLWAAFYLPASPTQTAKWWRKEGWFTQREETIIVNKVLRDDPFKSDMHNREGLSLKQFWESLCDYDLWPLYALGITSFVAPNTISTYYTLTLKALKFTTFQTNLMTIPGNVISIIFTLIPAYISKRVNERLIIASFNPIWMLPFIVGLIYAPDDLNRWVKWVLITLTVSHPSSHPIIVSMNSGNAGSVRTRTVASSLYNMFVQSASLISSNVYQPTDAPYYHKGNKVLAGITGVAIFNFWAAKAWYIYRNKQKAKVWDTYTAEEKGEYMKSTSDKGNKRLDFRFLH</sequence>
<evidence type="ECO:0000256" key="3">
    <source>
        <dbReference type="ARBA" id="ARBA00022692"/>
    </source>
</evidence>
<evidence type="ECO:0000313" key="9">
    <source>
        <dbReference type="Proteomes" id="UP000094819"/>
    </source>
</evidence>
<comment type="caution">
    <text evidence="8">The sequence shown here is derived from an EMBL/GenBank/DDBJ whole genome shotgun (WGS) entry which is preliminary data.</text>
</comment>
<dbReference type="Gene3D" id="1.20.1250.20">
    <property type="entry name" value="MFS general substrate transporter like domains"/>
    <property type="match status" value="1"/>
</dbReference>
<evidence type="ECO:0000313" key="8">
    <source>
        <dbReference type="EMBL" id="ODN96540.1"/>
    </source>
</evidence>
<name>A0A1E3J6P9_9TREE</name>
<dbReference type="GO" id="GO:0022857">
    <property type="term" value="F:transmembrane transporter activity"/>
    <property type="evidence" value="ECO:0007669"/>
    <property type="project" value="InterPro"/>
</dbReference>
<evidence type="ECO:0000256" key="1">
    <source>
        <dbReference type="ARBA" id="ARBA00004141"/>
    </source>
</evidence>
<dbReference type="GO" id="GO:0016020">
    <property type="term" value="C:membrane"/>
    <property type="evidence" value="ECO:0007669"/>
    <property type="project" value="UniProtKB-SubCell"/>
</dbReference>
<feature type="transmembrane region" description="Helical" evidence="7">
    <location>
        <begin position="267"/>
        <end position="288"/>
    </location>
</feature>
<gene>
    <name evidence="8" type="ORF">L198_04255</name>
</gene>
<evidence type="ECO:0000256" key="6">
    <source>
        <dbReference type="SAM" id="MobiDB-lite"/>
    </source>
</evidence>
<keyword evidence="4 7" id="KW-1133">Transmembrane helix</keyword>
<keyword evidence="2" id="KW-0813">Transport</keyword>
<dbReference type="SUPFAM" id="SSF103473">
    <property type="entry name" value="MFS general substrate transporter"/>
    <property type="match status" value="1"/>
</dbReference>
<evidence type="ECO:0008006" key="10">
    <source>
        <dbReference type="Google" id="ProtNLM"/>
    </source>
</evidence>
<keyword evidence="3 7" id="KW-0812">Transmembrane</keyword>
<feature type="transmembrane region" description="Helical" evidence="7">
    <location>
        <begin position="300"/>
        <end position="321"/>
    </location>
</feature>
<dbReference type="EMBL" id="AWGH01000011">
    <property type="protein sequence ID" value="ODN96540.1"/>
    <property type="molecule type" value="Genomic_DNA"/>
</dbReference>
<keyword evidence="9" id="KW-1185">Reference proteome</keyword>
<feature type="transmembrane region" description="Helical" evidence="7">
    <location>
        <begin position="416"/>
        <end position="435"/>
    </location>
</feature>
<evidence type="ECO:0000256" key="2">
    <source>
        <dbReference type="ARBA" id="ARBA00022448"/>
    </source>
</evidence>
<dbReference type="FunFam" id="1.20.1250.20:FF:000106">
    <property type="entry name" value="MFS transporter, putative"/>
    <property type="match status" value="1"/>
</dbReference>
<feature type="transmembrane region" description="Helical" evidence="7">
    <location>
        <begin position="442"/>
        <end position="462"/>
    </location>
</feature>
<dbReference type="PANTHER" id="PTHR43791">
    <property type="entry name" value="PERMEASE-RELATED"/>
    <property type="match status" value="1"/>
</dbReference>
<dbReference type="InterPro" id="IPR036259">
    <property type="entry name" value="MFS_trans_sf"/>
</dbReference>
<protein>
    <recommendedName>
        <fullName evidence="10">Major facilitator superfamily (MFS) profile domain-containing protein</fullName>
    </recommendedName>
</protein>
<reference evidence="8 9" key="1">
    <citation type="submission" date="2016-06" db="EMBL/GenBank/DDBJ databases">
        <title>Evolution of pathogenesis and genome organization in the Tremellales.</title>
        <authorList>
            <person name="Cuomo C."/>
            <person name="Litvintseva A."/>
            <person name="Heitman J."/>
            <person name="Chen Y."/>
            <person name="Sun S."/>
            <person name="Springer D."/>
            <person name="Dromer F."/>
            <person name="Young S."/>
            <person name="Zeng Q."/>
            <person name="Chapman S."/>
            <person name="Gujja S."/>
            <person name="Saif S."/>
            <person name="Birren B."/>
        </authorList>
    </citation>
    <scope>NUCLEOTIDE SEQUENCE [LARGE SCALE GENOMIC DNA]</scope>
    <source>
        <strain evidence="8 9">CBS 7118</strain>
    </source>
</reference>
<dbReference type="AlphaFoldDB" id="A0A1E3J6P9"/>
<feature type="region of interest" description="Disordered" evidence="6">
    <location>
        <begin position="1"/>
        <end position="31"/>
    </location>
</feature>
<evidence type="ECO:0000256" key="4">
    <source>
        <dbReference type="ARBA" id="ARBA00022989"/>
    </source>
</evidence>
<comment type="subcellular location">
    <subcellularLocation>
        <location evidence="1">Membrane</location>
        <topology evidence="1">Multi-pass membrane protein</topology>
    </subcellularLocation>
</comment>
<keyword evidence="5 7" id="KW-0472">Membrane</keyword>
<feature type="transmembrane region" description="Helical" evidence="7">
    <location>
        <begin position="538"/>
        <end position="559"/>
    </location>
</feature>
<dbReference type="RefSeq" id="XP_019031786.1">
    <property type="nucleotide sequence ID" value="XM_019176376.1"/>
</dbReference>
<organism evidence="8 9">
    <name type="scientific">Cryptococcus wingfieldii CBS 7118</name>
    <dbReference type="NCBI Taxonomy" id="1295528"/>
    <lineage>
        <taxon>Eukaryota</taxon>
        <taxon>Fungi</taxon>
        <taxon>Dikarya</taxon>
        <taxon>Basidiomycota</taxon>
        <taxon>Agaricomycotina</taxon>
        <taxon>Tremellomycetes</taxon>
        <taxon>Tremellales</taxon>
        <taxon>Cryptococcaceae</taxon>
        <taxon>Cryptococcus</taxon>
    </lineage>
</organism>
<evidence type="ECO:0000256" key="7">
    <source>
        <dbReference type="SAM" id="Phobius"/>
    </source>
</evidence>
<dbReference type="InterPro" id="IPR011701">
    <property type="entry name" value="MFS"/>
</dbReference>
<evidence type="ECO:0000256" key="5">
    <source>
        <dbReference type="ARBA" id="ARBA00023136"/>
    </source>
</evidence>
<dbReference type="GeneID" id="30193468"/>